<keyword evidence="2 5" id="KW-0378">Hydrolase</keyword>
<feature type="domain" description="Peptidase S1" evidence="7">
    <location>
        <begin position="874"/>
        <end position="1114"/>
    </location>
</feature>
<evidence type="ECO:0000259" key="7">
    <source>
        <dbReference type="PROSITE" id="PS50240"/>
    </source>
</evidence>
<dbReference type="InterPro" id="IPR018114">
    <property type="entry name" value="TRYPSIN_HIS"/>
</dbReference>
<name>A0A6P6XQ31_DERPT</name>
<feature type="region of interest" description="Disordered" evidence="6">
    <location>
        <begin position="249"/>
        <end position="277"/>
    </location>
</feature>
<dbReference type="RefSeq" id="XP_027195520.1">
    <property type="nucleotide sequence ID" value="XM_027339719.1"/>
</dbReference>
<dbReference type="KEGG" id="dpte:113790101"/>
<feature type="compositionally biased region" description="Polar residues" evidence="6">
    <location>
        <begin position="327"/>
        <end position="341"/>
    </location>
</feature>
<keyword evidence="8" id="KW-1185">Reference proteome</keyword>
<evidence type="ECO:0000256" key="1">
    <source>
        <dbReference type="ARBA" id="ARBA00022670"/>
    </source>
</evidence>
<keyword evidence="1 5" id="KW-0645">Protease</keyword>
<feature type="compositionally biased region" description="Polar residues" evidence="6">
    <location>
        <begin position="438"/>
        <end position="447"/>
    </location>
</feature>
<dbReference type="GO" id="GO:0004252">
    <property type="term" value="F:serine-type endopeptidase activity"/>
    <property type="evidence" value="ECO:0007669"/>
    <property type="project" value="InterPro"/>
</dbReference>
<feature type="region of interest" description="Disordered" evidence="6">
    <location>
        <begin position="191"/>
        <end position="236"/>
    </location>
</feature>
<dbReference type="CDD" id="cd00190">
    <property type="entry name" value="Tryp_SPc"/>
    <property type="match status" value="1"/>
</dbReference>
<dbReference type="OMA" id="IPNIFVC"/>
<feature type="compositionally biased region" description="Low complexity" evidence="6">
    <location>
        <begin position="191"/>
        <end position="228"/>
    </location>
</feature>
<dbReference type="InterPro" id="IPR001314">
    <property type="entry name" value="Peptidase_S1A"/>
</dbReference>
<feature type="compositionally biased region" description="Low complexity" evidence="6">
    <location>
        <begin position="38"/>
        <end position="65"/>
    </location>
</feature>
<sequence length="1115" mass="122018">MARVVLVNNHKPGATMLNKLMAYHHQQQQQNLESTDESIISELRSSSSSSSSLATNSLKSSSSSSKNPFDVINHNNIPIDLLATLLRQDEMLAEKYRAAKPPKPCSGRRISSNHNGNNNHHNHNDYNQQQQQHDGQMSMFGGVCMFQYECLQLNGEPIGYCFNSYLVGTCCKLPENLRLPTMEPEIMMSSSTPTITTTTTSTTTTTTTPRPTTTTKKFSTTTTTSRPSTESDYHSNIYNGKNSNKTTVVTSHFVPNNNGQLDLDDEQQQQPPSTSIVQSSIIEHNSDPNEFIQIIEDNHQIQPDQQQQVTRNLTVFKPNIAAIEQSSDNRSVSITTLSSTESPTTMAISSSTTTTTTLPPPLSTTLAALNREESSSPLSTSTTTTTIAPLVSSSSTTLKSVQNDSEMMVNPSTEQESSTRSTTALPTLTSTLKTSTTQNIPIETSRPQIEHHQPESTTTNSISTAAATNLTKIESITPSSSKLRPHPIDVWIDLENTNISDIWTLPEQETPPPQQQQQLPSTIDEIVATSMTTSIPLDMNDETTVMKEEQSLDDQVTIIPSTNDFISETTTTTMSTLIDELQPESEQVSIDELITTTLAETTTTTTTSIMNEEKIEKPTTVATFISSSTISTDNNNVTESSNVVSAAPGSVMEDGWILTATTIIAQPNITEQNSTSMLTTTTTAATSVSSPTSIIINNNNTTPFPSGSNMTITQTPISTVVSTLTTPLPLSSSTSSTTSTTISPPTSSSATTTTTSRIPIMTTISTWSVNNKTKPSISSQKPPPTIINNNGDEYHRPIPGNGSFITIAPLINTTTNRLPPNNIITKLTTEWISSTISTTSMPSTSSTTTKRPMSSSEMLPFVCGRRQISPKGRIVGGTQSGYGEWPWMVSLRQWKKNAFLHKCGAALLNEYWVITAAHCVENVSPTDLLLRLGEFDISTDTEPYSHIERRIQIIAPHPKFDPRTFEYDLALLRFYEPIRFQKNIIPICLPEHNETYVGRWATVTGWGRLHEDGPLPNVIQHVDVPIITNKDCESMYRRAGYIEDIPNIFVCAGLAKGTKDSCEGDSGGPLVIEDQGRWTLVGVISWGIGCALPNQPGVYTRITAFSRWINQIIAF</sequence>
<accession>A0A6P6XQ31</accession>
<dbReference type="InParanoid" id="A0A6P6XQ31"/>
<feature type="compositionally biased region" description="Polar residues" evidence="6">
    <location>
        <begin position="249"/>
        <end position="259"/>
    </location>
</feature>
<feature type="region of interest" description="Disordered" evidence="6">
    <location>
        <begin position="327"/>
        <end position="462"/>
    </location>
</feature>
<feature type="compositionally biased region" description="Low complexity" evidence="6">
    <location>
        <begin position="342"/>
        <end position="401"/>
    </location>
</feature>
<dbReference type="InterPro" id="IPR043504">
    <property type="entry name" value="Peptidase_S1_PA_chymotrypsin"/>
</dbReference>
<dbReference type="InterPro" id="IPR001254">
    <property type="entry name" value="Trypsin_dom"/>
</dbReference>
<dbReference type="SUPFAM" id="SSF50494">
    <property type="entry name" value="Trypsin-like serine proteases"/>
    <property type="match status" value="1"/>
</dbReference>
<dbReference type="PROSITE" id="PS00135">
    <property type="entry name" value="TRYPSIN_SER"/>
    <property type="match status" value="1"/>
</dbReference>
<organism evidence="8 9">
    <name type="scientific">Dermatophagoides pteronyssinus</name>
    <name type="common">European house dust mite</name>
    <dbReference type="NCBI Taxonomy" id="6956"/>
    <lineage>
        <taxon>Eukaryota</taxon>
        <taxon>Metazoa</taxon>
        <taxon>Ecdysozoa</taxon>
        <taxon>Arthropoda</taxon>
        <taxon>Chelicerata</taxon>
        <taxon>Arachnida</taxon>
        <taxon>Acari</taxon>
        <taxon>Acariformes</taxon>
        <taxon>Sarcoptiformes</taxon>
        <taxon>Astigmata</taxon>
        <taxon>Psoroptidia</taxon>
        <taxon>Analgoidea</taxon>
        <taxon>Pyroglyphidae</taxon>
        <taxon>Dermatophagoidinae</taxon>
        <taxon>Dermatophagoides</taxon>
    </lineage>
</organism>
<dbReference type="Gene3D" id="2.40.10.10">
    <property type="entry name" value="Trypsin-like serine proteases"/>
    <property type="match status" value="1"/>
</dbReference>
<dbReference type="FunCoup" id="A0A6P6XQ31">
    <property type="interactions" value="11"/>
</dbReference>
<evidence type="ECO:0000313" key="9">
    <source>
        <dbReference type="RefSeq" id="XP_027195520.1"/>
    </source>
</evidence>
<reference evidence="9" key="1">
    <citation type="submission" date="2025-08" db="UniProtKB">
        <authorList>
            <consortium name="RefSeq"/>
        </authorList>
    </citation>
    <scope>IDENTIFICATION</scope>
    <source>
        <strain evidence="9">Airmid</strain>
    </source>
</reference>
<evidence type="ECO:0000256" key="5">
    <source>
        <dbReference type="RuleBase" id="RU363034"/>
    </source>
</evidence>
<dbReference type="OrthoDB" id="93664at2759"/>
<feature type="region of interest" description="Disordered" evidence="6">
    <location>
        <begin position="97"/>
        <end position="133"/>
    </location>
</feature>
<dbReference type="PROSITE" id="PS50240">
    <property type="entry name" value="TRYPSIN_DOM"/>
    <property type="match status" value="1"/>
</dbReference>
<dbReference type="PANTHER" id="PTHR24253:SF88">
    <property type="entry name" value="NOTOPLEURAL, ISOFORM A"/>
    <property type="match status" value="1"/>
</dbReference>
<evidence type="ECO:0000256" key="2">
    <source>
        <dbReference type="ARBA" id="ARBA00022801"/>
    </source>
</evidence>
<feature type="compositionally biased region" description="Low complexity" evidence="6">
    <location>
        <begin position="412"/>
        <end position="437"/>
    </location>
</feature>
<dbReference type="PRINTS" id="PR00722">
    <property type="entry name" value="CHYMOTRYPSIN"/>
</dbReference>
<dbReference type="PANTHER" id="PTHR24253">
    <property type="entry name" value="TRANSMEMBRANE PROTEASE SERINE"/>
    <property type="match status" value="1"/>
</dbReference>
<evidence type="ECO:0000256" key="4">
    <source>
        <dbReference type="ARBA" id="ARBA00023157"/>
    </source>
</evidence>
<dbReference type="FunFam" id="2.40.10.10:FF:000006">
    <property type="entry name" value="Serine proteinase stubble"/>
    <property type="match status" value="1"/>
</dbReference>
<feature type="region of interest" description="Disordered" evidence="6">
    <location>
        <begin position="728"/>
        <end position="754"/>
    </location>
</feature>
<dbReference type="SMART" id="SM00020">
    <property type="entry name" value="Tryp_SPc"/>
    <property type="match status" value="1"/>
</dbReference>
<protein>
    <submittedName>
        <fullName evidence="9">Serine proteinase stubble-like</fullName>
    </submittedName>
</protein>
<feature type="compositionally biased region" description="Low complexity" evidence="6">
    <location>
        <begin position="113"/>
        <end position="133"/>
    </location>
</feature>
<feature type="region of interest" description="Disordered" evidence="6">
    <location>
        <begin position="27"/>
        <end position="70"/>
    </location>
</feature>
<evidence type="ECO:0000256" key="6">
    <source>
        <dbReference type="SAM" id="MobiDB-lite"/>
    </source>
</evidence>
<dbReference type="InterPro" id="IPR009003">
    <property type="entry name" value="Peptidase_S1_PA"/>
</dbReference>
<keyword evidence="3 5" id="KW-0720">Serine protease</keyword>
<dbReference type="AlphaFoldDB" id="A0A6P6XQ31"/>
<proteinExistence type="predicted"/>
<keyword evidence="4" id="KW-1015">Disulfide bond</keyword>
<dbReference type="PROSITE" id="PS00134">
    <property type="entry name" value="TRYPSIN_HIS"/>
    <property type="match status" value="1"/>
</dbReference>
<dbReference type="Proteomes" id="UP000515146">
    <property type="component" value="Unplaced"/>
</dbReference>
<evidence type="ECO:0000313" key="8">
    <source>
        <dbReference type="Proteomes" id="UP000515146"/>
    </source>
</evidence>
<dbReference type="GO" id="GO:0006508">
    <property type="term" value="P:proteolysis"/>
    <property type="evidence" value="ECO:0007669"/>
    <property type="project" value="UniProtKB-KW"/>
</dbReference>
<dbReference type="Pfam" id="PF00089">
    <property type="entry name" value="Trypsin"/>
    <property type="match status" value="1"/>
</dbReference>
<evidence type="ECO:0000256" key="3">
    <source>
        <dbReference type="ARBA" id="ARBA00022825"/>
    </source>
</evidence>
<dbReference type="InterPro" id="IPR033116">
    <property type="entry name" value="TRYPSIN_SER"/>
</dbReference>
<gene>
    <name evidence="9" type="primary">LOC113790101</name>
</gene>